<evidence type="ECO:0000313" key="2">
    <source>
        <dbReference type="Proteomes" id="UP000318741"/>
    </source>
</evidence>
<dbReference type="SUPFAM" id="SSF53474">
    <property type="entry name" value="alpha/beta-Hydrolases"/>
    <property type="match status" value="1"/>
</dbReference>
<dbReference type="InterPro" id="IPR029058">
    <property type="entry name" value="AB_hydrolase_fold"/>
</dbReference>
<evidence type="ECO:0008006" key="3">
    <source>
        <dbReference type="Google" id="ProtNLM"/>
    </source>
</evidence>
<dbReference type="EMBL" id="CP036265">
    <property type="protein sequence ID" value="QDT14509.1"/>
    <property type="molecule type" value="Genomic_DNA"/>
</dbReference>
<accession>A0A517P561</accession>
<organism evidence="1 2">
    <name type="scientific">Alienimonas californiensis</name>
    <dbReference type="NCBI Taxonomy" id="2527989"/>
    <lineage>
        <taxon>Bacteria</taxon>
        <taxon>Pseudomonadati</taxon>
        <taxon>Planctomycetota</taxon>
        <taxon>Planctomycetia</taxon>
        <taxon>Planctomycetales</taxon>
        <taxon>Planctomycetaceae</taxon>
        <taxon>Alienimonas</taxon>
    </lineage>
</organism>
<dbReference type="KEGG" id="acaf:CA12_05830"/>
<protein>
    <recommendedName>
        <fullName evidence="3">Alpha/beta hydrolase family protein</fullName>
    </recommendedName>
</protein>
<keyword evidence="2" id="KW-1185">Reference proteome</keyword>
<sequence>MEGVPVRLYEPSQAPAGGVVWLADFDGLTPELLPGWAEPLSRRGVRVVCPTPGPTWWLDRPDPAFHEEKSRTAWRWLREALAPWAAERFEGPLAWAGAGAGGQAAIRAGFKKSGTPAVWAYAPAVALDAVFGRGSTLDRLFDNEEQARVAGVLTDVNPLARPRRLHLAGDPGEVWFPGAELLVEKLRSGGVPVDTDFETRHASREAALNAAGAGAVRLLADALTFAA</sequence>
<proteinExistence type="predicted"/>
<evidence type="ECO:0000313" key="1">
    <source>
        <dbReference type="EMBL" id="QDT14509.1"/>
    </source>
</evidence>
<reference evidence="1 2" key="1">
    <citation type="submission" date="2019-02" db="EMBL/GenBank/DDBJ databases">
        <title>Deep-cultivation of Planctomycetes and their phenomic and genomic characterization uncovers novel biology.</title>
        <authorList>
            <person name="Wiegand S."/>
            <person name="Jogler M."/>
            <person name="Boedeker C."/>
            <person name="Pinto D."/>
            <person name="Vollmers J."/>
            <person name="Rivas-Marin E."/>
            <person name="Kohn T."/>
            <person name="Peeters S.H."/>
            <person name="Heuer A."/>
            <person name="Rast P."/>
            <person name="Oberbeckmann S."/>
            <person name="Bunk B."/>
            <person name="Jeske O."/>
            <person name="Meyerdierks A."/>
            <person name="Storesund J.E."/>
            <person name="Kallscheuer N."/>
            <person name="Luecker S."/>
            <person name="Lage O.M."/>
            <person name="Pohl T."/>
            <person name="Merkel B.J."/>
            <person name="Hornburger P."/>
            <person name="Mueller R.-W."/>
            <person name="Bruemmer F."/>
            <person name="Labrenz M."/>
            <person name="Spormann A.M."/>
            <person name="Op den Camp H."/>
            <person name="Overmann J."/>
            <person name="Amann R."/>
            <person name="Jetten M.S.M."/>
            <person name="Mascher T."/>
            <person name="Medema M.H."/>
            <person name="Devos D.P."/>
            <person name="Kaster A.-K."/>
            <person name="Ovreas L."/>
            <person name="Rohde M."/>
            <person name="Galperin M.Y."/>
            <person name="Jogler C."/>
        </authorList>
    </citation>
    <scope>NUCLEOTIDE SEQUENCE [LARGE SCALE GENOMIC DNA]</scope>
    <source>
        <strain evidence="1 2">CA12</strain>
    </source>
</reference>
<dbReference type="AlphaFoldDB" id="A0A517P561"/>
<dbReference type="Proteomes" id="UP000318741">
    <property type="component" value="Chromosome"/>
</dbReference>
<dbReference type="Gene3D" id="3.40.50.1820">
    <property type="entry name" value="alpha/beta hydrolase"/>
    <property type="match status" value="1"/>
</dbReference>
<gene>
    <name evidence="1" type="ORF">CA12_05830</name>
</gene>
<name>A0A517P561_9PLAN</name>